<proteinExistence type="predicted"/>
<gene>
    <name evidence="1" type="ORF">SPAR_10157</name>
</gene>
<keyword evidence="2" id="KW-1185">Reference proteome</keyword>
<dbReference type="EMBL" id="ASQP01000152">
    <property type="protein sequence ID" value="OMI39565.1"/>
    <property type="molecule type" value="Genomic_DNA"/>
</dbReference>
<dbReference type="Proteomes" id="UP000186168">
    <property type="component" value="Unassembled WGS sequence"/>
</dbReference>
<organism evidence="1 2">
    <name type="scientific">Streptomyces sparsogenes DSM 40356</name>
    <dbReference type="NCBI Taxonomy" id="1331668"/>
    <lineage>
        <taxon>Bacteria</taxon>
        <taxon>Bacillati</taxon>
        <taxon>Actinomycetota</taxon>
        <taxon>Actinomycetes</taxon>
        <taxon>Kitasatosporales</taxon>
        <taxon>Streptomycetaceae</taxon>
        <taxon>Streptomyces</taxon>
    </lineage>
</organism>
<evidence type="ECO:0000313" key="2">
    <source>
        <dbReference type="Proteomes" id="UP000186168"/>
    </source>
</evidence>
<evidence type="ECO:0000313" key="1">
    <source>
        <dbReference type="EMBL" id="OMI39565.1"/>
    </source>
</evidence>
<protein>
    <submittedName>
        <fullName evidence="1">Uncharacterized protein</fullName>
    </submittedName>
</protein>
<accession>A0A1R1SMM4</accession>
<sequence length="71" mass="7706">MTIRRSAQTTTTDPIRFAYRVCIGSRAGMAPNPDASPSEDSASCTSAYVHGVANPAVTTRSYQALRRTTRR</sequence>
<name>A0A1R1SMM4_9ACTN</name>
<dbReference type="AlphaFoldDB" id="A0A1R1SMM4"/>
<reference evidence="1 2" key="1">
    <citation type="submission" date="2013-05" db="EMBL/GenBank/DDBJ databases">
        <title>Genome sequence of Streptomyces sparsogenes DSM 40356.</title>
        <authorList>
            <person name="Coyne S."/>
            <person name="Seebeck F.P."/>
        </authorList>
    </citation>
    <scope>NUCLEOTIDE SEQUENCE [LARGE SCALE GENOMIC DNA]</scope>
    <source>
        <strain evidence="1 2">DSM 40356</strain>
    </source>
</reference>
<comment type="caution">
    <text evidence="1">The sequence shown here is derived from an EMBL/GenBank/DDBJ whole genome shotgun (WGS) entry which is preliminary data.</text>
</comment>